<feature type="signal peptide" evidence="10">
    <location>
        <begin position="1"/>
        <end position="21"/>
    </location>
</feature>
<dbReference type="PROSITE" id="PS50873">
    <property type="entry name" value="PEROXIDASE_4"/>
    <property type="match status" value="1"/>
</dbReference>
<organism evidence="12 13">
    <name type="scientific">Periconia digitata</name>
    <dbReference type="NCBI Taxonomy" id="1303443"/>
    <lineage>
        <taxon>Eukaryota</taxon>
        <taxon>Fungi</taxon>
        <taxon>Dikarya</taxon>
        <taxon>Ascomycota</taxon>
        <taxon>Pezizomycotina</taxon>
        <taxon>Dothideomycetes</taxon>
        <taxon>Pleosporomycetidae</taxon>
        <taxon>Pleosporales</taxon>
        <taxon>Massarineae</taxon>
        <taxon>Periconiaceae</taxon>
        <taxon>Periconia</taxon>
    </lineage>
</organism>
<keyword evidence="13" id="KW-1185">Reference proteome</keyword>
<dbReference type="Gene3D" id="1.10.520.10">
    <property type="match status" value="1"/>
</dbReference>
<keyword evidence="10" id="KW-0732">Signal</keyword>
<feature type="binding site" evidence="7">
    <location>
        <position position="146"/>
    </location>
    <ligand>
        <name>Ca(2+)</name>
        <dbReference type="ChEBI" id="CHEBI:29108"/>
        <label>1</label>
    </ligand>
</feature>
<keyword evidence="7 10" id="KW-0106">Calcium</keyword>
<dbReference type="InterPro" id="IPR002016">
    <property type="entry name" value="Haem_peroxidase"/>
</dbReference>
<dbReference type="PANTHER" id="PTHR31356">
    <property type="entry name" value="THYLAKOID LUMENAL 29 KDA PROTEIN, CHLOROPLASTIC-RELATED"/>
    <property type="match status" value="1"/>
</dbReference>
<dbReference type="PANTHER" id="PTHR31356:SF66">
    <property type="entry name" value="CATALASE-PEROXIDASE"/>
    <property type="match status" value="1"/>
</dbReference>
<evidence type="ECO:0000256" key="2">
    <source>
        <dbReference type="ARBA" id="ARBA00022559"/>
    </source>
</evidence>
<dbReference type="OrthoDB" id="2113341at2759"/>
<dbReference type="InterPro" id="IPR010255">
    <property type="entry name" value="Haem_peroxidase_sf"/>
</dbReference>
<evidence type="ECO:0000313" key="12">
    <source>
        <dbReference type="EMBL" id="CAI6340055.1"/>
    </source>
</evidence>
<evidence type="ECO:0000256" key="3">
    <source>
        <dbReference type="ARBA" id="ARBA00022617"/>
    </source>
</evidence>
<keyword evidence="7 10" id="KW-0479">Metal-binding</keyword>
<dbReference type="EMBL" id="CAOQHR010000010">
    <property type="protein sequence ID" value="CAI6340055.1"/>
    <property type="molecule type" value="Genomic_DNA"/>
</dbReference>
<dbReference type="GO" id="GO:0034599">
    <property type="term" value="P:cellular response to oxidative stress"/>
    <property type="evidence" value="ECO:0007669"/>
    <property type="project" value="InterPro"/>
</dbReference>
<dbReference type="Gene3D" id="1.10.420.10">
    <property type="entry name" value="Peroxidase, domain 2"/>
    <property type="match status" value="1"/>
</dbReference>
<comment type="cofactor">
    <cofactor evidence="7 10">
        <name>Ca(2+)</name>
        <dbReference type="ChEBI" id="CHEBI:29108"/>
    </cofactor>
    <text evidence="7 10">Binds 2 calcium ions per subunit.</text>
</comment>
<dbReference type="Proteomes" id="UP001152607">
    <property type="component" value="Unassembled WGS sequence"/>
</dbReference>
<feature type="binding site" evidence="7">
    <location>
        <position position="150"/>
    </location>
    <ligand>
        <name>Ca(2+)</name>
        <dbReference type="ChEBI" id="CHEBI:29108"/>
        <label>1</label>
    </ligand>
</feature>
<evidence type="ECO:0000256" key="5">
    <source>
        <dbReference type="ARBA" id="ARBA00023180"/>
    </source>
</evidence>
<feature type="active site" description="Proton acceptor" evidence="6">
    <location>
        <position position="133"/>
    </location>
</feature>
<reference evidence="12" key="1">
    <citation type="submission" date="2023-01" db="EMBL/GenBank/DDBJ databases">
        <authorList>
            <person name="Van Ghelder C."/>
            <person name="Rancurel C."/>
        </authorList>
    </citation>
    <scope>NUCLEOTIDE SEQUENCE</scope>
    <source>
        <strain evidence="12">CNCM I-4278</strain>
    </source>
</reference>
<dbReference type="Pfam" id="PF00141">
    <property type="entry name" value="peroxidase"/>
    <property type="match status" value="1"/>
</dbReference>
<feature type="binding site" evidence="7">
    <location>
        <position position="255"/>
    </location>
    <ligand>
        <name>Ca(2+)</name>
        <dbReference type="ChEBI" id="CHEBI:29108"/>
        <label>2</label>
    </ligand>
</feature>
<sequence>MKLSGVSTLLCALSLVDGITAHPEMSKTLREIEEVAKTKRAESFLDWKDLDELFEDYEDFASGWSIANILLRREPAQKRTDEWSPPGPPGSPKCKADTCCIWAHVSKTLTELFVDGNGQCNDNARSAVRFGFHDAGAWRKGLDFGGADGSLVLSDVEINRRENSGLAGWRNKVKELVKKFDVGVADFVQFAATHAAVSCPLGPHMRVFVGRPDSSRTAPENLIPSPFGTADELIQLFQDKSISPHDLVALLGAHSTSKQRFVDPQRAGAPQDTTPGIWDVLYYKETLQQNPPAQIFRFQSDINLSKDRRTAEEFRDFAGRGGQEHWNEDYAKAYLRLSLLGVRKTRDLTECTKALPQSGDD</sequence>
<dbReference type="InterPro" id="IPR001621">
    <property type="entry name" value="Ligninase"/>
</dbReference>
<dbReference type="GO" id="GO:0046872">
    <property type="term" value="F:metal ion binding"/>
    <property type="evidence" value="ECO:0007669"/>
    <property type="project" value="UniProtKB-UniRule"/>
</dbReference>
<name>A0A9W4XTH5_9PLEO</name>
<evidence type="ECO:0000256" key="4">
    <source>
        <dbReference type="ARBA" id="ARBA00023002"/>
    </source>
</evidence>
<dbReference type="SUPFAM" id="SSF48113">
    <property type="entry name" value="Heme-dependent peroxidases"/>
    <property type="match status" value="1"/>
</dbReference>
<evidence type="ECO:0000256" key="6">
    <source>
        <dbReference type="PIRSR" id="PIRSR601621-1"/>
    </source>
</evidence>
<evidence type="ECO:0000259" key="11">
    <source>
        <dbReference type="PROSITE" id="PS50873"/>
    </source>
</evidence>
<feature type="domain" description="Plant heme peroxidase family profile" evidence="11">
    <location>
        <begin position="182"/>
        <end position="361"/>
    </location>
</feature>
<dbReference type="InterPro" id="IPR044831">
    <property type="entry name" value="Ccp1-like"/>
</dbReference>
<dbReference type="GO" id="GO:0004601">
    <property type="term" value="F:peroxidase activity"/>
    <property type="evidence" value="ECO:0007669"/>
    <property type="project" value="UniProtKB-KW"/>
</dbReference>
<keyword evidence="2 10" id="KW-0575">Peroxidase</keyword>
<protein>
    <recommendedName>
        <fullName evidence="10">Peroxidase</fullName>
        <ecNumber evidence="10">1.11.1.-</ecNumber>
    </recommendedName>
</protein>
<feature type="binding site" evidence="7">
    <location>
        <position position="272"/>
    </location>
    <ligand>
        <name>Ca(2+)</name>
        <dbReference type="ChEBI" id="CHEBI:29108"/>
        <label>2</label>
    </ligand>
</feature>
<keyword evidence="4 10" id="KW-0560">Oxidoreductase</keyword>
<feature type="disulfide bond" evidence="9">
    <location>
        <begin position="99"/>
        <end position="351"/>
    </location>
</feature>
<accession>A0A9W4XTH5</accession>
<evidence type="ECO:0000313" key="13">
    <source>
        <dbReference type="Proteomes" id="UP001152607"/>
    </source>
</evidence>
<comment type="caution">
    <text evidence="12">The sequence shown here is derived from an EMBL/GenBank/DDBJ whole genome shotgun (WGS) entry which is preliminary data.</text>
</comment>
<feature type="disulfide bond" evidence="9">
    <location>
        <begin position="120"/>
        <end position="199"/>
    </location>
</feature>
<dbReference type="GO" id="GO:0042744">
    <property type="term" value="P:hydrogen peroxide catabolic process"/>
    <property type="evidence" value="ECO:0007669"/>
    <property type="project" value="TreeGrafter"/>
</dbReference>
<evidence type="ECO:0000256" key="8">
    <source>
        <dbReference type="PIRSR" id="PIRSR601621-3"/>
    </source>
</evidence>
<feature type="site" description="Transition state stabilizer" evidence="8">
    <location>
        <position position="129"/>
    </location>
</feature>
<evidence type="ECO:0000256" key="9">
    <source>
        <dbReference type="PIRSR" id="PIRSR601621-4"/>
    </source>
</evidence>
<keyword evidence="9" id="KW-1015">Disulfide bond</keyword>
<feature type="chain" id="PRO_5041016171" description="Peroxidase" evidence="10">
    <location>
        <begin position="22"/>
        <end position="361"/>
    </location>
</feature>
<keyword evidence="3 7" id="KW-0349">Heme</keyword>
<feature type="binding site" evidence="7">
    <location>
        <position position="134"/>
    </location>
    <ligand>
        <name>Ca(2+)</name>
        <dbReference type="ChEBI" id="CHEBI:29108"/>
        <label>1</label>
    </ligand>
</feature>
<feature type="binding site" evidence="7">
    <location>
        <position position="148"/>
    </location>
    <ligand>
        <name>Ca(2+)</name>
        <dbReference type="ChEBI" id="CHEBI:29108"/>
        <label>1</label>
    </ligand>
</feature>
<feature type="binding site" description="axial binding residue" evidence="7">
    <location>
        <position position="254"/>
    </location>
    <ligand>
        <name>heme b</name>
        <dbReference type="ChEBI" id="CHEBI:60344"/>
    </ligand>
    <ligandPart>
        <name>Fe</name>
        <dbReference type="ChEBI" id="CHEBI:18248"/>
    </ligandPart>
</feature>
<proteinExistence type="inferred from homology"/>
<keyword evidence="5" id="KW-0325">Glycoprotein</keyword>
<evidence type="ECO:0000256" key="7">
    <source>
        <dbReference type="PIRSR" id="PIRSR601621-2"/>
    </source>
</evidence>
<keyword evidence="7" id="KW-0408">Iron</keyword>
<feature type="binding site" evidence="7">
    <location>
        <position position="274"/>
    </location>
    <ligand>
        <name>Ca(2+)</name>
        <dbReference type="ChEBI" id="CHEBI:29108"/>
        <label>2</label>
    </ligand>
</feature>
<evidence type="ECO:0000256" key="10">
    <source>
        <dbReference type="RuleBase" id="RU363051"/>
    </source>
</evidence>
<dbReference type="PRINTS" id="PR00458">
    <property type="entry name" value="PEROXIDASE"/>
</dbReference>
<dbReference type="AlphaFoldDB" id="A0A9W4XTH5"/>
<gene>
    <name evidence="12" type="ORF">PDIGIT_LOCUS13223</name>
</gene>
<dbReference type="PRINTS" id="PR00462">
    <property type="entry name" value="LIGNINASE"/>
</dbReference>
<dbReference type="EC" id="1.11.1.-" evidence="10"/>
<evidence type="ECO:0000256" key="1">
    <source>
        <dbReference type="ARBA" id="ARBA00006089"/>
    </source>
</evidence>
<feature type="binding site" evidence="7">
    <location>
        <position position="279"/>
    </location>
    <ligand>
        <name>Ca(2+)</name>
        <dbReference type="ChEBI" id="CHEBI:29108"/>
        <label>2</label>
    </ligand>
</feature>
<comment type="cofactor">
    <cofactor evidence="7">
        <name>heme b</name>
        <dbReference type="ChEBI" id="CHEBI:60344"/>
    </cofactor>
    <text evidence="7">Binds 1 heme b (iron(II)-protoporphyrin IX) group per subunit.</text>
</comment>
<comment type="similarity">
    <text evidence="1 10">Belongs to the peroxidase family. Ligninase subfamily.</text>
</comment>
<dbReference type="GO" id="GO:0000302">
    <property type="term" value="P:response to reactive oxygen species"/>
    <property type="evidence" value="ECO:0007669"/>
    <property type="project" value="TreeGrafter"/>
</dbReference>
<dbReference type="GO" id="GO:0020037">
    <property type="term" value="F:heme binding"/>
    <property type="evidence" value="ECO:0007669"/>
    <property type="project" value="UniProtKB-UniRule"/>
</dbReference>